<feature type="binding site" evidence="8">
    <location>
        <begin position="143"/>
        <end position="147"/>
    </location>
    <ligand>
        <name>NADP(+)</name>
        <dbReference type="ChEBI" id="CHEBI:58349"/>
    </ligand>
</feature>
<dbReference type="Pfam" id="PF18317">
    <property type="entry name" value="SDH_C"/>
    <property type="match status" value="1"/>
</dbReference>
<evidence type="ECO:0000259" key="11">
    <source>
        <dbReference type="Pfam" id="PF18317"/>
    </source>
</evidence>
<feature type="binding site" evidence="8">
    <location>
        <position position="78"/>
    </location>
    <ligand>
        <name>shikimate</name>
        <dbReference type="ChEBI" id="CHEBI:36208"/>
    </ligand>
</feature>
<feature type="binding site" evidence="8">
    <location>
        <position position="237"/>
    </location>
    <ligand>
        <name>NADP(+)</name>
        <dbReference type="ChEBI" id="CHEBI:58349"/>
    </ligand>
</feature>
<dbReference type="GO" id="GO:0008652">
    <property type="term" value="P:amino acid biosynthetic process"/>
    <property type="evidence" value="ECO:0007669"/>
    <property type="project" value="UniProtKB-KW"/>
</dbReference>
<dbReference type="Pfam" id="PF08501">
    <property type="entry name" value="Shikimate_dh_N"/>
    <property type="match status" value="1"/>
</dbReference>
<dbReference type="GO" id="GO:0005829">
    <property type="term" value="C:cytosol"/>
    <property type="evidence" value="ECO:0007669"/>
    <property type="project" value="TreeGrafter"/>
</dbReference>
<feature type="domain" description="SDH C-terminal" evidence="11">
    <location>
        <begin position="261"/>
        <end position="291"/>
    </location>
</feature>
<dbReference type="GO" id="GO:0050661">
    <property type="term" value="F:NADP binding"/>
    <property type="evidence" value="ECO:0007669"/>
    <property type="project" value="InterPro"/>
</dbReference>
<evidence type="ECO:0000256" key="2">
    <source>
        <dbReference type="ARBA" id="ARBA00012962"/>
    </source>
</evidence>
<gene>
    <name evidence="8" type="primary">aroE</name>
    <name evidence="12" type="ORF">BAU08_23250</name>
</gene>
<evidence type="ECO:0000256" key="5">
    <source>
        <dbReference type="ARBA" id="ARBA00023002"/>
    </source>
</evidence>
<feature type="binding site" evidence="8">
    <location>
        <position position="119"/>
    </location>
    <ligand>
        <name>shikimate</name>
        <dbReference type="ChEBI" id="CHEBI:36208"/>
    </ligand>
</feature>
<sequence>MTAYASPQAIPSPAGGQPGRYAVIGNPVAHSRSPRIHAMFGEQTGIALEYGLLAAPLDGFEATVRGFFAGGGRGLNVTVPFKQQAWTLASPRLSERARLAGAVNTLWQRDGALHGCNTDGVGLVADLRALGMDLTGARVLMVGAGGAARGVLQPLAEAGCARIHIVNRTPEKAHTLAAEWLRATGAASPTVSAGALDEAHKGGPWDVVVNATASSLGDAAPDLPGGLYAEGALAYDMMYGAQPTPFMRQAQADGAAATADGLGMLVGQAAESFFIWHGVRPDAGPVLAALRQELAAAPPR</sequence>
<comment type="catalytic activity">
    <reaction evidence="7 8">
        <text>shikimate + NADP(+) = 3-dehydroshikimate + NADPH + H(+)</text>
        <dbReference type="Rhea" id="RHEA:17737"/>
        <dbReference type="ChEBI" id="CHEBI:15378"/>
        <dbReference type="ChEBI" id="CHEBI:16630"/>
        <dbReference type="ChEBI" id="CHEBI:36208"/>
        <dbReference type="ChEBI" id="CHEBI:57783"/>
        <dbReference type="ChEBI" id="CHEBI:58349"/>
        <dbReference type="EC" id="1.1.1.25"/>
    </reaction>
</comment>
<dbReference type="GO" id="GO:0019632">
    <property type="term" value="P:shikimate metabolic process"/>
    <property type="evidence" value="ECO:0007669"/>
    <property type="project" value="InterPro"/>
</dbReference>
<evidence type="ECO:0000256" key="8">
    <source>
        <dbReference type="HAMAP-Rule" id="MF_00222"/>
    </source>
</evidence>
<dbReference type="InterPro" id="IPR006151">
    <property type="entry name" value="Shikm_DH/Glu-tRNA_Rdtase"/>
</dbReference>
<dbReference type="Proteomes" id="UP000092213">
    <property type="component" value="Chromosome"/>
</dbReference>
<dbReference type="SUPFAM" id="SSF53223">
    <property type="entry name" value="Aminoacid dehydrogenase-like, N-terminal domain"/>
    <property type="match status" value="1"/>
</dbReference>
<dbReference type="EMBL" id="CP016171">
    <property type="protein sequence ID" value="ANN73880.1"/>
    <property type="molecule type" value="Genomic_DNA"/>
</dbReference>
<evidence type="ECO:0000256" key="4">
    <source>
        <dbReference type="ARBA" id="ARBA00022857"/>
    </source>
</evidence>
<evidence type="ECO:0000256" key="1">
    <source>
        <dbReference type="ARBA" id="ARBA00004871"/>
    </source>
</evidence>
<evidence type="ECO:0000256" key="3">
    <source>
        <dbReference type="ARBA" id="ARBA00022605"/>
    </source>
</evidence>
<evidence type="ECO:0000256" key="6">
    <source>
        <dbReference type="ARBA" id="ARBA00023141"/>
    </source>
</evidence>
<dbReference type="EC" id="1.1.1.25" evidence="2 8"/>
<feature type="domain" description="Quinate/shikimate 5-dehydrogenase/glutamyl-tRNA reductase" evidence="9">
    <location>
        <begin position="133"/>
        <end position="183"/>
    </location>
</feature>
<feature type="binding site" evidence="8">
    <location>
        <position position="261"/>
    </location>
    <ligand>
        <name>NADP(+)</name>
        <dbReference type="ChEBI" id="CHEBI:58349"/>
    </ligand>
</feature>
<dbReference type="Gene3D" id="3.40.50.10860">
    <property type="entry name" value="Leucine Dehydrogenase, chain A, domain 1"/>
    <property type="match status" value="1"/>
</dbReference>
<dbReference type="GO" id="GO:0009073">
    <property type="term" value="P:aromatic amino acid family biosynthetic process"/>
    <property type="evidence" value="ECO:0007669"/>
    <property type="project" value="UniProtKB-KW"/>
</dbReference>
<dbReference type="Gene3D" id="3.40.50.720">
    <property type="entry name" value="NAD(P)-binding Rossmann-like Domain"/>
    <property type="match status" value="1"/>
</dbReference>
<feature type="binding site" evidence="8">
    <location>
        <position position="268"/>
    </location>
    <ligand>
        <name>shikimate</name>
        <dbReference type="ChEBI" id="CHEBI:36208"/>
    </ligand>
</feature>
<evidence type="ECO:0000259" key="10">
    <source>
        <dbReference type="Pfam" id="PF08501"/>
    </source>
</evidence>
<dbReference type="UniPathway" id="UPA00053">
    <property type="reaction ID" value="UER00087"/>
</dbReference>
<dbReference type="GO" id="GO:0009423">
    <property type="term" value="P:chorismate biosynthetic process"/>
    <property type="evidence" value="ECO:0007669"/>
    <property type="project" value="UniProtKB-UniRule"/>
</dbReference>
<feature type="binding site" evidence="8">
    <location>
        <position position="95"/>
    </location>
    <ligand>
        <name>NADP(+)</name>
        <dbReference type="ChEBI" id="CHEBI:58349"/>
    </ligand>
</feature>
<dbReference type="RefSeq" id="WP_066672005.1">
    <property type="nucleotide sequence ID" value="NZ_CP016171.1"/>
</dbReference>
<evidence type="ECO:0000313" key="12">
    <source>
        <dbReference type="EMBL" id="ANN73880.1"/>
    </source>
</evidence>
<organism evidence="12 13">
    <name type="scientific">Bordetella bronchialis</name>
    <dbReference type="NCBI Taxonomy" id="463025"/>
    <lineage>
        <taxon>Bacteria</taxon>
        <taxon>Pseudomonadati</taxon>
        <taxon>Pseudomonadota</taxon>
        <taxon>Betaproteobacteria</taxon>
        <taxon>Burkholderiales</taxon>
        <taxon>Alcaligenaceae</taxon>
        <taxon>Bordetella</taxon>
    </lineage>
</organism>
<comment type="similarity">
    <text evidence="8">Belongs to the shikimate dehydrogenase family.</text>
</comment>
<dbReference type="STRING" id="463025.BAU08_23250"/>
<dbReference type="FunFam" id="3.40.50.10860:FF:000006">
    <property type="entry name" value="Shikimate dehydrogenase (NADP(+))"/>
    <property type="match status" value="1"/>
</dbReference>
<dbReference type="InterPro" id="IPR046346">
    <property type="entry name" value="Aminoacid_DH-like_N_sf"/>
</dbReference>
<evidence type="ECO:0000259" key="9">
    <source>
        <dbReference type="Pfam" id="PF01488"/>
    </source>
</evidence>
<dbReference type="CDD" id="cd01065">
    <property type="entry name" value="NAD_bind_Shikimate_DH"/>
    <property type="match status" value="1"/>
</dbReference>
<dbReference type="InterPro" id="IPR013708">
    <property type="entry name" value="Shikimate_DH-bd_N"/>
</dbReference>
<feature type="binding site" evidence="8">
    <location>
        <begin position="167"/>
        <end position="172"/>
    </location>
    <ligand>
        <name>NADP(+)</name>
        <dbReference type="ChEBI" id="CHEBI:58349"/>
    </ligand>
</feature>
<keyword evidence="5 8" id="KW-0560">Oxidoreductase</keyword>
<feature type="binding site" evidence="8">
    <location>
        <begin position="31"/>
        <end position="33"/>
    </location>
    <ligand>
        <name>shikimate</name>
        <dbReference type="ChEBI" id="CHEBI:36208"/>
    </ligand>
</feature>
<name>A0A193G207_9BORD</name>
<proteinExistence type="inferred from homology"/>
<feature type="binding site" evidence="8">
    <location>
        <position position="239"/>
    </location>
    <ligand>
        <name>shikimate</name>
        <dbReference type="ChEBI" id="CHEBI:36208"/>
    </ligand>
</feature>
<dbReference type="InterPro" id="IPR022893">
    <property type="entry name" value="Shikimate_DH_fam"/>
</dbReference>
<dbReference type="InterPro" id="IPR011342">
    <property type="entry name" value="Shikimate_DH"/>
</dbReference>
<comment type="subunit">
    <text evidence="8">Homodimer.</text>
</comment>
<evidence type="ECO:0000313" key="13">
    <source>
        <dbReference type="Proteomes" id="UP000092213"/>
    </source>
</evidence>
<feature type="binding site" evidence="8">
    <location>
        <position position="104"/>
    </location>
    <ligand>
        <name>shikimate</name>
        <dbReference type="ChEBI" id="CHEBI:36208"/>
    </ligand>
</feature>
<feature type="domain" description="Shikimate dehydrogenase substrate binding N-terminal" evidence="10">
    <location>
        <begin position="23"/>
        <end position="106"/>
    </location>
</feature>
<dbReference type="InterPro" id="IPR036291">
    <property type="entry name" value="NAD(P)-bd_dom_sf"/>
</dbReference>
<keyword evidence="3 8" id="KW-0028">Amino-acid biosynthesis</keyword>
<dbReference type="InterPro" id="IPR041121">
    <property type="entry name" value="SDH_C"/>
</dbReference>
<dbReference type="Pfam" id="PF01488">
    <property type="entry name" value="Shikimate_DH"/>
    <property type="match status" value="1"/>
</dbReference>
<evidence type="ECO:0000256" key="7">
    <source>
        <dbReference type="ARBA" id="ARBA00049442"/>
    </source>
</evidence>
<dbReference type="PANTHER" id="PTHR21089">
    <property type="entry name" value="SHIKIMATE DEHYDROGENASE"/>
    <property type="match status" value="1"/>
</dbReference>
<reference evidence="12 13" key="1">
    <citation type="submission" date="2016-06" db="EMBL/GenBank/DDBJ databases">
        <title>Complete genome sequences of Bordetella bronchialis and Bordetella flabilis.</title>
        <authorList>
            <person name="LiPuma J.J."/>
            <person name="Spilker T."/>
        </authorList>
    </citation>
    <scope>NUCLEOTIDE SEQUENCE [LARGE SCALE GENOMIC DNA]</scope>
    <source>
        <strain evidence="12 13">AU17976</strain>
    </source>
</reference>
<feature type="active site" description="Proton acceptor" evidence="8">
    <location>
        <position position="82"/>
    </location>
</feature>
<comment type="function">
    <text evidence="8">Involved in the biosynthesis of the chorismate, which leads to the biosynthesis of aromatic amino acids. Catalyzes the reversible NADPH linked reduction of 3-dehydroshikimate (DHSA) to yield shikimate (SA).</text>
</comment>
<keyword evidence="6 8" id="KW-0057">Aromatic amino acid biosynthesis</keyword>
<keyword evidence="4 8" id="KW-0521">NADP</keyword>
<dbReference type="PANTHER" id="PTHR21089:SF1">
    <property type="entry name" value="BIFUNCTIONAL 3-DEHYDROQUINATE DEHYDRATASE_SHIKIMATE DEHYDROGENASE, CHLOROPLASTIC"/>
    <property type="match status" value="1"/>
</dbReference>
<dbReference type="NCBIfam" id="NF001310">
    <property type="entry name" value="PRK00258.1-2"/>
    <property type="match status" value="1"/>
</dbReference>
<dbReference type="AlphaFoldDB" id="A0A193G207"/>
<dbReference type="SUPFAM" id="SSF51735">
    <property type="entry name" value="NAD(P)-binding Rossmann-fold domains"/>
    <property type="match status" value="1"/>
</dbReference>
<protein>
    <recommendedName>
        <fullName evidence="2 8">Shikimate dehydrogenase (NADP(+))</fullName>
        <shortName evidence="8">SDH</shortName>
        <ecNumber evidence="2 8">1.1.1.25</ecNumber>
    </recommendedName>
</protein>
<comment type="pathway">
    <text evidence="1 8">Metabolic intermediate biosynthesis; chorismate biosynthesis; chorismate from D-erythrose 4-phosphate and phosphoenolpyruvate: step 4/7.</text>
</comment>
<dbReference type="GO" id="GO:0004764">
    <property type="term" value="F:shikimate 3-dehydrogenase (NADP+) activity"/>
    <property type="evidence" value="ECO:0007669"/>
    <property type="project" value="UniProtKB-UniRule"/>
</dbReference>
<dbReference type="NCBIfam" id="TIGR00507">
    <property type="entry name" value="aroE"/>
    <property type="match status" value="1"/>
</dbReference>
<accession>A0A193G207</accession>
<dbReference type="HAMAP" id="MF_00222">
    <property type="entry name" value="Shikimate_DH_AroE"/>
    <property type="match status" value="1"/>
</dbReference>